<proteinExistence type="predicted"/>
<dbReference type="PANTHER" id="PTHR30154:SF34">
    <property type="entry name" value="TRANSCRIPTIONAL REGULATOR AZLB"/>
    <property type="match status" value="1"/>
</dbReference>
<evidence type="ECO:0000256" key="3">
    <source>
        <dbReference type="ARBA" id="ARBA00023163"/>
    </source>
</evidence>
<evidence type="ECO:0000256" key="2">
    <source>
        <dbReference type="ARBA" id="ARBA00023125"/>
    </source>
</evidence>
<dbReference type="Pfam" id="PF13412">
    <property type="entry name" value="HTH_24"/>
    <property type="match status" value="1"/>
</dbReference>
<dbReference type="RefSeq" id="WP_346335646.1">
    <property type="nucleotide sequence ID" value="NZ_JBBYXI010000001.1"/>
</dbReference>
<keyword evidence="6" id="KW-1185">Reference proteome</keyword>
<dbReference type="InterPro" id="IPR019887">
    <property type="entry name" value="Tscrpt_reg_AsnC/Lrp_C"/>
</dbReference>
<dbReference type="Proteomes" id="UP001418637">
    <property type="component" value="Unassembled WGS sequence"/>
</dbReference>
<dbReference type="Pfam" id="PF01037">
    <property type="entry name" value="AsnC_trans_reg"/>
    <property type="match status" value="1"/>
</dbReference>
<dbReference type="InterPro" id="IPR011008">
    <property type="entry name" value="Dimeric_a/b-barrel"/>
</dbReference>
<dbReference type="Gene3D" id="1.10.10.10">
    <property type="entry name" value="Winged helix-like DNA-binding domain superfamily/Winged helix DNA-binding domain"/>
    <property type="match status" value="1"/>
</dbReference>
<evidence type="ECO:0000313" key="5">
    <source>
        <dbReference type="EMBL" id="MEN3929650.1"/>
    </source>
</evidence>
<keyword evidence="1" id="KW-0805">Transcription regulation</keyword>
<dbReference type="InterPro" id="IPR000485">
    <property type="entry name" value="AsnC-type_HTH_dom"/>
</dbReference>
<accession>A0ABV0BG38</accession>
<protein>
    <submittedName>
        <fullName evidence="5">Lrp/AsnC family transcriptional regulator</fullName>
    </submittedName>
</protein>
<dbReference type="PRINTS" id="PR00033">
    <property type="entry name" value="HTHASNC"/>
</dbReference>
<dbReference type="PANTHER" id="PTHR30154">
    <property type="entry name" value="LEUCINE-RESPONSIVE REGULATORY PROTEIN"/>
    <property type="match status" value="1"/>
</dbReference>
<evidence type="ECO:0000313" key="6">
    <source>
        <dbReference type="Proteomes" id="UP001418637"/>
    </source>
</evidence>
<organism evidence="5 6">
    <name type="scientific">Hohaiivirga grylli</name>
    <dbReference type="NCBI Taxonomy" id="3133970"/>
    <lineage>
        <taxon>Bacteria</taxon>
        <taxon>Pseudomonadati</taxon>
        <taxon>Pseudomonadota</taxon>
        <taxon>Alphaproteobacteria</taxon>
        <taxon>Hyphomicrobiales</taxon>
        <taxon>Methylobacteriaceae</taxon>
        <taxon>Hohaiivirga</taxon>
    </lineage>
</organism>
<evidence type="ECO:0000259" key="4">
    <source>
        <dbReference type="PROSITE" id="PS50956"/>
    </source>
</evidence>
<name>A0ABV0BG38_9HYPH</name>
<feature type="domain" description="HTH asnC-type" evidence="4">
    <location>
        <begin position="1"/>
        <end position="64"/>
    </location>
</feature>
<dbReference type="Gene3D" id="3.30.70.920">
    <property type="match status" value="1"/>
</dbReference>
<dbReference type="CDD" id="cd00090">
    <property type="entry name" value="HTH_ARSR"/>
    <property type="match status" value="1"/>
</dbReference>
<keyword evidence="2" id="KW-0238">DNA-binding</keyword>
<dbReference type="InterPro" id="IPR011991">
    <property type="entry name" value="ArsR-like_HTH"/>
</dbReference>
<comment type="caution">
    <text evidence="5">The sequence shown here is derived from an EMBL/GenBank/DDBJ whole genome shotgun (WGS) entry which is preliminary data.</text>
</comment>
<sequence>MPRDAIDERIIRVLRTDGRISNARLAELVGLSQSACHRRLQLLESSGVIRGYTAILDERIDNSTTVVIVQISLERQTEDFLRRFETAIRKCSEVRECYLMTGMQDYLLLVEAQNASDYERIHTEILSRLPGVSRIQSSFAIRSVIRGRR</sequence>
<gene>
    <name evidence="5" type="ORF">WJT86_01080</name>
</gene>
<evidence type="ECO:0000256" key="1">
    <source>
        <dbReference type="ARBA" id="ARBA00023015"/>
    </source>
</evidence>
<dbReference type="InterPro" id="IPR036388">
    <property type="entry name" value="WH-like_DNA-bd_sf"/>
</dbReference>
<dbReference type="PROSITE" id="PS50956">
    <property type="entry name" value="HTH_ASNC_2"/>
    <property type="match status" value="1"/>
</dbReference>
<dbReference type="EMBL" id="JBBYXI010000001">
    <property type="protein sequence ID" value="MEN3929650.1"/>
    <property type="molecule type" value="Genomic_DNA"/>
</dbReference>
<dbReference type="SMART" id="SM00344">
    <property type="entry name" value="HTH_ASNC"/>
    <property type="match status" value="1"/>
</dbReference>
<dbReference type="SUPFAM" id="SSF46785">
    <property type="entry name" value="Winged helix' DNA-binding domain"/>
    <property type="match status" value="1"/>
</dbReference>
<dbReference type="InterPro" id="IPR019888">
    <property type="entry name" value="Tscrpt_reg_AsnC-like"/>
</dbReference>
<keyword evidence="3" id="KW-0804">Transcription</keyword>
<reference evidence="5 6" key="1">
    <citation type="submission" date="2024-04" db="EMBL/GenBank/DDBJ databases">
        <title>A novel species isolated from cricket.</title>
        <authorList>
            <person name="Wang H.-C."/>
        </authorList>
    </citation>
    <scope>NUCLEOTIDE SEQUENCE [LARGE SCALE GENOMIC DNA]</scope>
    <source>
        <strain evidence="5 6">WL0021</strain>
    </source>
</reference>
<dbReference type="SUPFAM" id="SSF54909">
    <property type="entry name" value="Dimeric alpha+beta barrel"/>
    <property type="match status" value="1"/>
</dbReference>
<dbReference type="InterPro" id="IPR036390">
    <property type="entry name" value="WH_DNA-bd_sf"/>
</dbReference>